<keyword evidence="2" id="KW-1185">Reference proteome</keyword>
<name>A0ABW4PSP5_9ACTN</name>
<evidence type="ECO:0000313" key="2">
    <source>
        <dbReference type="Proteomes" id="UP001597365"/>
    </source>
</evidence>
<evidence type="ECO:0000313" key="1">
    <source>
        <dbReference type="EMBL" id="MFD1832431.1"/>
    </source>
</evidence>
<dbReference type="EMBL" id="JBHUFU010000015">
    <property type="protein sequence ID" value="MFD1832431.1"/>
    <property type="molecule type" value="Genomic_DNA"/>
</dbReference>
<reference evidence="2" key="1">
    <citation type="journal article" date="2019" name="Int. J. Syst. Evol. Microbiol.">
        <title>The Global Catalogue of Microorganisms (GCM) 10K type strain sequencing project: providing services to taxonomists for standard genome sequencing and annotation.</title>
        <authorList>
            <consortium name="The Broad Institute Genomics Platform"/>
            <consortium name="The Broad Institute Genome Sequencing Center for Infectious Disease"/>
            <person name="Wu L."/>
            <person name="Ma J."/>
        </authorList>
    </citation>
    <scope>NUCLEOTIDE SEQUENCE [LARGE SCALE GENOMIC DNA]</scope>
    <source>
        <strain evidence="2">CGMCC 4.7455</strain>
    </source>
</reference>
<comment type="caution">
    <text evidence="1">The sequence shown here is derived from an EMBL/GenBank/DDBJ whole genome shotgun (WGS) entry which is preliminary data.</text>
</comment>
<accession>A0ABW4PSP5</accession>
<evidence type="ECO:0008006" key="3">
    <source>
        <dbReference type="Google" id="ProtNLM"/>
    </source>
</evidence>
<gene>
    <name evidence="1" type="ORF">ACFSJS_22690</name>
</gene>
<dbReference type="RefSeq" id="WP_380903328.1">
    <property type="nucleotide sequence ID" value="NZ_JBHUFU010000015.1"/>
</dbReference>
<dbReference type="Proteomes" id="UP001597365">
    <property type="component" value="Unassembled WGS sequence"/>
</dbReference>
<organism evidence="1 2">
    <name type="scientific">Streptomyces desertarenae</name>
    <dbReference type="NCBI Taxonomy" id="2666184"/>
    <lineage>
        <taxon>Bacteria</taxon>
        <taxon>Bacillati</taxon>
        <taxon>Actinomycetota</taxon>
        <taxon>Actinomycetes</taxon>
        <taxon>Kitasatosporales</taxon>
        <taxon>Streptomycetaceae</taxon>
        <taxon>Streptomyces</taxon>
    </lineage>
</organism>
<protein>
    <recommendedName>
        <fullName evidence="3">SWIM-type domain-containing protein</fullName>
    </recommendedName>
</protein>
<sequence length="83" mass="9203">MTHTRVHTYITFANPYLVCSACGQPVPRWHDDTKCGCAAGWWNDPCGHRADFDSVCPSWDPVDGCQCAEKLGHVPHPPAPQQQ</sequence>
<proteinExistence type="predicted"/>